<organism evidence="3 4">
    <name type="scientific">Alkalispirochaeta sphaeroplastigenens</name>
    <dbReference type="NCBI Taxonomy" id="1187066"/>
    <lineage>
        <taxon>Bacteria</taxon>
        <taxon>Pseudomonadati</taxon>
        <taxon>Spirochaetota</taxon>
        <taxon>Spirochaetia</taxon>
        <taxon>Spirochaetales</taxon>
        <taxon>Spirochaetaceae</taxon>
        <taxon>Alkalispirochaeta</taxon>
    </lineage>
</organism>
<evidence type="ECO:0000313" key="3">
    <source>
        <dbReference type="EMBL" id="POR05214.1"/>
    </source>
</evidence>
<dbReference type="GO" id="GO:0043908">
    <property type="term" value="F:Ser(Gly)-tRNA(Ala) hydrolase activity"/>
    <property type="evidence" value="ECO:0007669"/>
    <property type="project" value="UniProtKB-UniRule"/>
</dbReference>
<reference evidence="4" key="1">
    <citation type="submission" date="2015-12" db="EMBL/GenBank/DDBJ databases">
        <authorList>
            <person name="Lodha T.D."/>
            <person name="Chintalapati S."/>
            <person name="Chintalapati V.R."/>
            <person name="Sravanthi T."/>
        </authorList>
    </citation>
    <scope>NUCLEOTIDE SEQUENCE [LARGE SCALE GENOMIC DNA]</scope>
    <source>
        <strain evidence="4">JC133</strain>
    </source>
</reference>
<dbReference type="GO" id="GO:0000049">
    <property type="term" value="F:tRNA binding"/>
    <property type="evidence" value="ECO:0007669"/>
    <property type="project" value="UniProtKB-UniRule"/>
</dbReference>
<dbReference type="SUPFAM" id="SSF69500">
    <property type="entry name" value="DTD-like"/>
    <property type="match status" value="1"/>
</dbReference>
<name>A0A2S4K0B9_9SPIO</name>
<dbReference type="InterPro" id="IPR023509">
    <property type="entry name" value="DTD-like_sf"/>
</dbReference>
<keyword evidence="2" id="KW-0963">Cytoplasm</keyword>
<dbReference type="Proteomes" id="UP000237350">
    <property type="component" value="Unassembled WGS sequence"/>
</dbReference>
<dbReference type="PANTHER" id="PTHR10472:SF5">
    <property type="entry name" value="D-AMINOACYL-TRNA DEACYLASE 1"/>
    <property type="match status" value="1"/>
</dbReference>
<keyword evidence="2" id="KW-0820">tRNA-binding</keyword>
<keyword evidence="2" id="KW-0378">Hydrolase</keyword>
<sequence>MRALVQRVSRASVTSGGAVTGAIDRGLLVLLGVARTDTDQDLRYIADKILHLRIFDDHQGKMNCSLLDTGGAILLVSQFTLYGSVKKGRRPGFHEAAEPALAEELYREMRALLSRAVPVETGSFGQAMKVELINDGPVTIMIDSAEKFLS</sequence>
<dbReference type="GO" id="GO:0005737">
    <property type="term" value="C:cytoplasm"/>
    <property type="evidence" value="ECO:0007669"/>
    <property type="project" value="UniProtKB-SubCell"/>
</dbReference>
<dbReference type="EC" id="3.1.1.-" evidence="2"/>
<dbReference type="Pfam" id="PF02580">
    <property type="entry name" value="Tyr_Deacylase"/>
    <property type="match status" value="1"/>
</dbReference>
<dbReference type="GO" id="GO:0106026">
    <property type="term" value="F:Gly-tRNA(Ala) deacylase activity"/>
    <property type="evidence" value="ECO:0007669"/>
    <property type="project" value="UniProtKB-UniRule"/>
</dbReference>
<keyword evidence="4" id="KW-1185">Reference proteome</keyword>
<dbReference type="NCBIfam" id="TIGR00256">
    <property type="entry name" value="D-aminoacyl-tRNA deacylase"/>
    <property type="match status" value="1"/>
</dbReference>
<dbReference type="OrthoDB" id="9801395at2"/>
<feature type="short sequence motif" description="Gly-cisPro motif, important for rejection of L-amino acids" evidence="2">
    <location>
        <begin position="136"/>
        <end position="137"/>
    </location>
</feature>
<comment type="caution">
    <text evidence="3">The sequence shown here is derived from an EMBL/GenBank/DDBJ whole genome shotgun (WGS) entry which is preliminary data.</text>
</comment>
<comment type="catalytic activity">
    <reaction evidence="2">
        <text>glycyl-tRNA(Ala) + H2O = tRNA(Ala) + glycine + H(+)</text>
        <dbReference type="Rhea" id="RHEA:53744"/>
        <dbReference type="Rhea" id="RHEA-COMP:9657"/>
        <dbReference type="Rhea" id="RHEA-COMP:13640"/>
        <dbReference type="ChEBI" id="CHEBI:15377"/>
        <dbReference type="ChEBI" id="CHEBI:15378"/>
        <dbReference type="ChEBI" id="CHEBI:57305"/>
        <dbReference type="ChEBI" id="CHEBI:78442"/>
        <dbReference type="ChEBI" id="CHEBI:78522"/>
    </reaction>
</comment>
<accession>A0A2S4K0B9</accession>
<dbReference type="EMBL" id="LPWH01000004">
    <property type="protein sequence ID" value="POR05214.1"/>
    <property type="molecule type" value="Genomic_DNA"/>
</dbReference>
<dbReference type="Gene3D" id="3.50.80.10">
    <property type="entry name" value="D-tyrosyl-tRNA(Tyr) deacylase"/>
    <property type="match status" value="1"/>
</dbReference>
<dbReference type="HAMAP" id="MF_00518">
    <property type="entry name" value="Deacylase_Dtd"/>
    <property type="match status" value="1"/>
</dbReference>
<keyword evidence="2" id="KW-0694">RNA-binding</keyword>
<comment type="domain">
    <text evidence="2">A Gly-cisPro motif from one monomer fits into the active site of the other monomer to allow specific chiral rejection of L-amino acids.</text>
</comment>
<dbReference type="RefSeq" id="WP_103679219.1">
    <property type="nucleotide sequence ID" value="NZ_LPWH01000004.1"/>
</dbReference>
<gene>
    <name evidence="2" type="primary">dtd</name>
    <name evidence="3" type="ORF">AU468_01630</name>
</gene>
<protein>
    <recommendedName>
        <fullName evidence="2">D-aminoacyl-tRNA deacylase</fullName>
        <shortName evidence="2">DTD</shortName>
        <ecNumber evidence="2">3.1.1.96</ecNumber>
    </recommendedName>
    <alternativeName>
        <fullName evidence="2">Gly-tRNA(Ala) deacylase</fullName>
        <ecNumber evidence="2">3.1.1.-</ecNumber>
    </alternativeName>
</protein>
<comment type="similarity">
    <text evidence="1 2">Belongs to the DTD family.</text>
</comment>
<dbReference type="PANTHER" id="PTHR10472">
    <property type="entry name" value="D-TYROSYL-TRNA TYR DEACYLASE"/>
    <property type="match status" value="1"/>
</dbReference>
<comment type="function">
    <text evidence="2">An aminoacyl-tRNA editing enzyme that deacylates mischarged D-aminoacyl-tRNAs. Also deacylates mischarged glycyl-tRNA(Ala), protecting cells against glycine mischarging by AlaRS. Acts via tRNA-based rather than protein-based catalysis; rejects L-amino acids rather than detecting D-amino acids in the active site. By recycling D-aminoacyl-tRNA to D-amino acids and free tRNA molecules, this enzyme counteracts the toxicity associated with the formation of D-aminoacyl-tRNA entities in vivo and helps enforce protein L-homochirality.</text>
</comment>
<dbReference type="GO" id="GO:0019478">
    <property type="term" value="P:D-amino acid catabolic process"/>
    <property type="evidence" value="ECO:0007669"/>
    <property type="project" value="UniProtKB-UniRule"/>
</dbReference>
<proteinExistence type="inferred from homology"/>
<evidence type="ECO:0000313" key="4">
    <source>
        <dbReference type="Proteomes" id="UP000237350"/>
    </source>
</evidence>
<comment type="subcellular location">
    <subcellularLocation>
        <location evidence="2">Cytoplasm</location>
    </subcellularLocation>
</comment>
<comment type="catalytic activity">
    <reaction evidence="2">
        <text>a D-aminoacyl-tRNA + H2O = a tRNA + a D-alpha-amino acid + H(+)</text>
        <dbReference type="Rhea" id="RHEA:13953"/>
        <dbReference type="Rhea" id="RHEA-COMP:10123"/>
        <dbReference type="Rhea" id="RHEA-COMP:10124"/>
        <dbReference type="ChEBI" id="CHEBI:15377"/>
        <dbReference type="ChEBI" id="CHEBI:15378"/>
        <dbReference type="ChEBI" id="CHEBI:59871"/>
        <dbReference type="ChEBI" id="CHEBI:78442"/>
        <dbReference type="ChEBI" id="CHEBI:79333"/>
        <dbReference type="EC" id="3.1.1.96"/>
    </reaction>
</comment>
<dbReference type="GO" id="GO:0051500">
    <property type="term" value="F:D-tyrosyl-tRNA(Tyr) deacylase activity"/>
    <property type="evidence" value="ECO:0007669"/>
    <property type="project" value="TreeGrafter"/>
</dbReference>
<dbReference type="InterPro" id="IPR003732">
    <property type="entry name" value="Daa-tRNA_deacyls_DTD"/>
</dbReference>
<evidence type="ECO:0000256" key="2">
    <source>
        <dbReference type="HAMAP-Rule" id="MF_00518"/>
    </source>
</evidence>
<dbReference type="AlphaFoldDB" id="A0A2S4K0B9"/>
<dbReference type="EC" id="3.1.1.96" evidence="2"/>
<dbReference type="FunFam" id="3.50.80.10:FF:000001">
    <property type="entry name" value="D-aminoacyl-tRNA deacylase"/>
    <property type="match status" value="1"/>
</dbReference>
<evidence type="ECO:0000256" key="1">
    <source>
        <dbReference type="ARBA" id="ARBA00009673"/>
    </source>
</evidence>
<comment type="subunit">
    <text evidence="2">Homodimer.</text>
</comment>